<keyword evidence="2 7" id="KW-0813">Transport</keyword>
<evidence type="ECO:0000259" key="8">
    <source>
        <dbReference type="PROSITE" id="PS50928"/>
    </source>
</evidence>
<sequence length="318" mass="35707">MMIRRRGNTHRMKKLLLGTNFTNGLLGKIVIYAILIVLSFVFIFPLINMITVGLMSNLDLADHSIEWIPSEFYLENFRLTWRALRLPGSYFTTVLVAGVSTVCLMLSSALISYGLARFQVPGKFLIFSLLLFTYLAPKVLFFIPRYQLFTTLGLSGNMGALIFPALMGQGEQAALFILIFYQFFKMIPTALEEAAFLDGAGAFKTFYKIALPMVRPAFVIVGIYAFALYWNETLLTSFYLEGNIQTTPMLLNSLESQFNNVVNNTSNLGDPGVNPNLSYTEAVAYSGTILSIFPLIFFYVFVQKWFVESIDKSGITGE</sequence>
<evidence type="ECO:0000256" key="4">
    <source>
        <dbReference type="ARBA" id="ARBA00022692"/>
    </source>
</evidence>
<evidence type="ECO:0000313" key="10">
    <source>
        <dbReference type="Proteomes" id="UP000004835"/>
    </source>
</evidence>
<dbReference type="GO" id="GO:0055085">
    <property type="term" value="P:transmembrane transport"/>
    <property type="evidence" value="ECO:0007669"/>
    <property type="project" value="InterPro"/>
</dbReference>
<dbReference type="Pfam" id="PF00528">
    <property type="entry name" value="BPD_transp_1"/>
    <property type="match status" value="1"/>
</dbReference>
<evidence type="ECO:0000313" key="9">
    <source>
        <dbReference type="EMBL" id="EGC68077.1"/>
    </source>
</evidence>
<organism evidence="9 10">
    <name type="scientific">Enterococcus casseliflavus ATCC 12755</name>
    <dbReference type="NCBI Taxonomy" id="888066"/>
    <lineage>
        <taxon>Bacteria</taxon>
        <taxon>Bacillati</taxon>
        <taxon>Bacillota</taxon>
        <taxon>Bacilli</taxon>
        <taxon>Lactobacillales</taxon>
        <taxon>Enterococcaceae</taxon>
        <taxon>Enterococcus</taxon>
    </lineage>
</organism>
<feature type="transmembrane region" description="Helical" evidence="7">
    <location>
        <begin position="21"/>
        <end position="47"/>
    </location>
</feature>
<feature type="domain" description="ABC transmembrane type-1" evidence="8">
    <location>
        <begin position="90"/>
        <end position="301"/>
    </location>
</feature>
<dbReference type="AlphaFoldDB" id="F0EP52"/>
<evidence type="ECO:0000256" key="7">
    <source>
        <dbReference type="RuleBase" id="RU363032"/>
    </source>
</evidence>
<keyword evidence="6 7" id="KW-0472">Membrane</keyword>
<evidence type="ECO:0000256" key="3">
    <source>
        <dbReference type="ARBA" id="ARBA00022475"/>
    </source>
</evidence>
<evidence type="ECO:0000256" key="2">
    <source>
        <dbReference type="ARBA" id="ARBA00022448"/>
    </source>
</evidence>
<dbReference type="PANTHER" id="PTHR43744:SF6">
    <property type="entry name" value="ABC TRANSPORTER PERMEASE PROTEIN YESQ-RELATED"/>
    <property type="match status" value="1"/>
</dbReference>
<accession>F0EP52</accession>
<feature type="transmembrane region" description="Helical" evidence="7">
    <location>
        <begin position="205"/>
        <end position="230"/>
    </location>
</feature>
<dbReference type="Gene3D" id="1.10.3720.10">
    <property type="entry name" value="MetI-like"/>
    <property type="match status" value="1"/>
</dbReference>
<dbReference type="EMBL" id="AEWT01000031">
    <property type="protein sequence ID" value="EGC68077.1"/>
    <property type="molecule type" value="Genomic_DNA"/>
</dbReference>
<dbReference type="HOGENOM" id="CLU_016047_1_1_9"/>
<dbReference type="PANTHER" id="PTHR43744">
    <property type="entry name" value="ABC TRANSPORTER PERMEASE PROTEIN MG189-RELATED-RELATED"/>
    <property type="match status" value="1"/>
</dbReference>
<feature type="transmembrane region" description="Helical" evidence="7">
    <location>
        <begin position="163"/>
        <end position="184"/>
    </location>
</feature>
<keyword evidence="4 7" id="KW-0812">Transmembrane</keyword>
<feature type="transmembrane region" description="Helical" evidence="7">
    <location>
        <begin position="282"/>
        <end position="302"/>
    </location>
</feature>
<reference evidence="9 10" key="1">
    <citation type="submission" date="2011-01" db="EMBL/GenBank/DDBJ databases">
        <authorList>
            <person name="Muzny D."/>
            <person name="Qin X."/>
            <person name="Deng J."/>
            <person name="Jiang H."/>
            <person name="Liu Y."/>
            <person name="Qu J."/>
            <person name="Song X.-Z."/>
            <person name="Zhang L."/>
            <person name="Thornton R."/>
            <person name="Coyle M."/>
            <person name="Francisco L."/>
            <person name="Jackson L."/>
            <person name="Javaid M."/>
            <person name="Korchina V."/>
            <person name="Kovar C."/>
            <person name="Mata R."/>
            <person name="Mathew T."/>
            <person name="Ngo R."/>
            <person name="Nguyen L."/>
            <person name="Nguyen N."/>
            <person name="Okwuonu G."/>
            <person name="Ongeri F."/>
            <person name="Pham C."/>
            <person name="Simmons D."/>
            <person name="Wilczek-Boney K."/>
            <person name="Hale W."/>
            <person name="Jakkamsetti A."/>
            <person name="Pham P."/>
            <person name="Ruth R."/>
            <person name="San Lucas F."/>
            <person name="Warren J."/>
            <person name="Zhang J."/>
            <person name="Zhao Z."/>
            <person name="Zhou C."/>
            <person name="Zhu D."/>
            <person name="Lee S."/>
            <person name="Bess C."/>
            <person name="Blankenburg K."/>
            <person name="Forbes L."/>
            <person name="Fu Q."/>
            <person name="Gubbala S."/>
            <person name="Hirani K."/>
            <person name="Jayaseelan J.C."/>
            <person name="Lara F."/>
            <person name="Munidasa M."/>
            <person name="Palculict T."/>
            <person name="Patil S."/>
            <person name="Pu L.-L."/>
            <person name="Saada N."/>
            <person name="Tang L."/>
            <person name="Weissenberger G."/>
            <person name="Zhu Y."/>
            <person name="Hemphill L."/>
            <person name="Shang Y."/>
            <person name="Youmans B."/>
            <person name="Ayvaz T."/>
            <person name="Ross M."/>
            <person name="Santibanez J."/>
            <person name="Aqrawi P."/>
            <person name="Gross S."/>
            <person name="Joshi V."/>
            <person name="Fowler G."/>
            <person name="Nazareth L."/>
            <person name="Reid J."/>
            <person name="Worley K."/>
            <person name="Petrosino J."/>
            <person name="Highlander S."/>
            <person name="Gibbs R."/>
        </authorList>
    </citation>
    <scope>NUCLEOTIDE SEQUENCE [LARGE SCALE GENOMIC DNA]</scope>
    <source>
        <strain evidence="9 10">ATCC 12755</strain>
    </source>
</reference>
<evidence type="ECO:0000256" key="5">
    <source>
        <dbReference type="ARBA" id="ARBA00022989"/>
    </source>
</evidence>
<comment type="subcellular location">
    <subcellularLocation>
        <location evidence="1 7">Cell membrane</location>
        <topology evidence="1 7">Multi-pass membrane protein</topology>
    </subcellularLocation>
</comment>
<dbReference type="PROSITE" id="PS50928">
    <property type="entry name" value="ABC_TM1"/>
    <property type="match status" value="1"/>
</dbReference>
<dbReference type="SUPFAM" id="SSF161098">
    <property type="entry name" value="MetI-like"/>
    <property type="match status" value="1"/>
</dbReference>
<dbReference type="InterPro" id="IPR000515">
    <property type="entry name" value="MetI-like"/>
</dbReference>
<name>F0EP52_ENTCA</name>
<dbReference type="GO" id="GO:0005886">
    <property type="term" value="C:plasma membrane"/>
    <property type="evidence" value="ECO:0007669"/>
    <property type="project" value="UniProtKB-SubCell"/>
</dbReference>
<dbReference type="InterPro" id="IPR035906">
    <property type="entry name" value="MetI-like_sf"/>
</dbReference>
<dbReference type="CDD" id="cd06261">
    <property type="entry name" value="TM_PBP2"/>
    <property type="match status" value="1"/>
</dbReference>
<keyword evidence="5 7" id="KW-1133">Transmembrane helix</keyword>
<comment type="similarity">
    <text evidence="7">Belongs to the binding-protein-dependent transport system permease family.</text>
</comment>
<evidence type="ECO:0000256" key="6">
    <source>
        <dbReference type="ARBA" id="ARBA00023136"/>
    </source>
</evidence>
<evidence type="ECO:0000256" key="1">
    <source>
        <dbReference type="ARBA" id="ARBA00004651"/>
    </source>
</evidence>
<feature type="transmembrane region" description="Helical" evidence="7">
    <location>
        <begin position="90"/>
        <end position="112"/>
    </location>
</feature>
<feature type="transmembrane region" description="Helical" evidence="7">
    <location>
        <begin position="124"/>
        <end position="143"/>
    </location>
</feature>
<gene>
    <name evidence="9" type="ORF">HMPREF9087_3194</name>
</gene>
<keyword evidence="3" id="KW-1003">Cell membrane</keyword>
<protein>
    <submittedName>
        <fullName evidence="9">ABC transporter, permease protein</fullName>
    </submittedName>
</protein>
<dbReference type="Proteomes" id="UP000004835">
    <property type="component" value="Unassembled WGS sequence"/>
</dbReference>
<comment type="caution">
    <text evidence="9">The sequence shown here is derived from an EMBL/GenBank/DDBJ whole genome shotgun (WGS) entry which is preliminary data.</text>
</comment>
<proteinExistence type="inferred from homology"/>
<dbReference type="RefSeq" id="WP_005237311.1">
    <property type="nucleotide sequence ID" value="NZ_GL872323.1"/>
</dbReference>